<dbReference type="EMBL" id="SRLO01000922">
    <property type="protein sequence ID" value="TNN44124.1"/>
    <property type="molecule type" value="Genomic_DNA"/>
</dbReference>
<gene>
    <name evidence="1" type="ORF">EYF80_045675</name>
</gene>
<dbReference type="Proteomes" id="UP000314294">
    <property type="component" value="Unassembled WGS sequence"/>
</dbReference>
<comment type="caution">
    <text evidence="1">The sequence shown here is derived from an EMBL/GenBank/DDBJ whole genome shotgun (WGS) entry which is preliminary data.</text>
</comment>
<evidence type="ECO:0000313" key="2">
    <source>
        <dbReference type="Proteomes" id="UP000314294"/>
    </source>
</evidence>
<proteinExistence type="predicted"/>
<accession>A0A4Z2FTR7</accession>
<evidence type="ECO:0000313" key="1">
    <source>
        <dbReference type="EMBL" id="TNN44124.1"/>
    </source>
</evidence>
<dbReference type="AlphaFoldDB" id="A0A4Z2FTR7"/>
<protein>
    <submittedName>
        <fullName evidence="1">Uncharacterized protein</fullName>
    </submittedName>
</protein>
<name>A0A4Z2FTR7_9TELE</name>
<reference evidence="1 2" key="1">
    <citation type="submission" date="2019-03" db="EMBL/GenBank/DDBJ databases">
        <title>First draft genome of Liparis tanakae, snailfish: a comprehensive survey of snailfish specific genes.</title>
        <authorList>
            <person name="Kim W."/>
            <person name="Song I."/>
            <person name="Jeong J.-H."/>
            <person name="Kim D."/>
            <person name="Kim S."/>
            <person name="Ryu S."/>
            <person name="Song J.Y."/>
            <person name="Lee S.K."/>
        </authorList>
    </citation>
    <scope>NUCLEOTIDE SEQUENCE [LARGE SCALE GENOMIC DNA]</scope>
    <source>
        <tissue evidence="1">Muscle</tissue>
    </source>
</reference>
<sequence>MSDSRNWVQVCATKGRRWEDTASFRQVSSFMAMVSSCLKDSSSRSTASAMERQSLQATSALAMFSSPCCQKKSDIFCLFSSTAHTSSSLNG</sequence>
<organism evidence="1 2">
    <name type="scientific">Liparis tanakae</name>
    <name type="common">Tanaka's snailfish</name>
    <dbReference type="NCBI Taxonomy" id="230148"/>
    <lineage>
        <taxon>Eukaryota</taxon>
        <taxon>Metazoa</taxon>
        <taxon>Chordata</taxon>
        <taxon>Craniata</taxon>
        <taxon>Vertebrata</taxon>
        <taxon>Euteleostomi</taxon>
        <taxon>Actinopterygii</taxon>
        <taxon>Neopterygii</taxon>
        <taxon>Teleostei</taxon>
        <taxon>Neoteleostei</taxon>
        <taxon>Acanthomorphata</taxon>
        <taxon>Eupercaria</taxon>
        <taxon>Perciformes</taxon>
        <taxon>Cottioidei</taxon>
        <taxon>Cottales</taxon>
        <taxon>Liparidae</taxon>
        <taxon>Liparis</taxon>
    </lineage>
</organism>
<keyword evidence="2" id="KW-1185">Reference proteome</keyword>